<comment type="caution">
    <text evidence="1">The sequence shown here is derived from an EMBL/GenBank/DDBJ whole genome shotgun (WGS) entry which is preliminary data.</text>
</comment>
<accession>A0A8E1C1K3</accession>
<dbReference type="GeneID" id="29272540"/>
<name>A0A8E1C1K3_9SPHN</name>
<sequence length="228" mass="25052">MDRLKEMGETVARRIMVGAAITAIEAQGYSLKRQPGRGLSAVYDAVKGNDKKVLSIRTTRDRWFAFPSLKKATAWKTLDDSDLVSVAAVDDVENPQAINVYLFPADEVRKRFDESRAARIANGHNVKDDWGMWVMLDKGDDNVISQIGHSLAVDYPPIATYTLDELEGEADTVKAEAAVVVEEEIEEEKETAVALKTVADVLAFAQERIAALTGMPVEGIKLDLKMGV</sequence>
<evidence type="ECO:0000313" key="2">
    <source>
        <dbReference type="Proteomes" id="UP000028135"/>
    </source>
</evidence>
<dbReference type="EMBL" id="JANF02000082">
    <property type="protein sequence ID" value="KER35169.1"/>
    <property type="molecule type" value="Genomic_DNA"/>
</dbReference>
<dbReference type="AlphaFoldDB" id="A0A8E1C1K3"/>
<evidence type="ECO:0000313" key="1">
    <source>
        <dbReference type="EMBL" id="KER35169.1"/>
    </source>
</evidence>
<reference evidence="1 2" key="1">
    <citation type="submission" date="2014-05" db="EMBL/GenBank/DDBJ databases">
        <title>Genome Announcement of Sphingobium lucknowense F2.</title>
        <authorList>
            <person name="Lal R."/>
            <person name="Negi V."/>
            <person name="Lata P."/>
            <person name="Sangwan N."/>
            <person name="Gupta S.K."/>
            <person name="Rao D.L.N."/>
            <person name="Das S."/>
        </authorList>
    </citation>
    <scope>NUCLEOTIDE SEQUENCE [LARGE SCALE GENOMIC DNA]</scope>
    <source>
        <strain evidence="1 2">F2</strain>
    </source>
</reference>
<dbReference type="Proteomes" id="UP000028135">
    <property type="component" value="Unassembled WGS sequence"/>
</dbReference>
<protein>
    <submittedName>
        <fullName evidence="1">Uncharacterized protein</fullName>
    </submittedName>
</protein>
<organism evidence="1 2">
    <name type="scientific">Sphingobium indicum F2</name>
    <dbReference type="NCBI Taxonomy" id="1450518"/>
    <lineage>
        <taxon>Bacteria</taxon>
        <taxon>Pseudomonadati</taxon>
        <taxon>Pseudomonadota</taxon>
        <taxon>Alphaproteobacteria</taxon>
        <taxon>Sphingomonadales</taxon>
        <taxon>Sphingomonadaceae</taxon>
        <taxon>Sphingobium</taxon>
    </lineage>
</organism>
<proteinExistence type="predicted"/>
<gene>
    <name evidence="1" type="ORF">AL00_17585</name>
</gene>
<dbReference type="RefSeq" id="WP_013039375.1">
    <property type="nucleotide sequence ID" value="NZ_JANF02000082.1"/>
</dbReference>